<dbReference type="GO" id="GO:0008714">
    <property type="term" value="F:AMP nucleosidase activity"/>
    <property type="evidence" value="ECO:0007669"/>
    <property type="project" value="UniProtKB-EC"/>
</dbReference>
<dbReference type="GO" id="GO:0005829">
    <property type="term" value="C:cytosol"/>
    <property type="evidence" value="ECO:0007669"/>
    <property type="project" value="TreeGrafter"/>
</dbReference>
<evidence type="ECO:0000256" key="3">
    <source>
        <dbReference type="RuleBase" id="RU363015"/>
    </source>
</evidence>
<evidence type="ECO:0000256" key="1">
    <source>
        <dbReference type="ARBA" id="ARBA00000274"/>
    </source>
</evidence>
<dbReference type="GO" id="GO:0009691">
    <property type="term" value="P:cytokinin biosynthetic process"/>
    <property type="evidence" value="ECO:0007669"/>
    <property type="project" value="UniProtKB-UniRule"/>
</dbReference>
<dbReference type="STRING" id="1387353.BSF38_05515"/>
<sequence>MPHRPHICVFCGSSFGVSPAFRENAARVGAELARRGVGLVYGGGRVGLMGVTADAALAGDGRVVGVIPDPLATREIAHHGLTELHVVPGMHERKALMSQKSIAFLTMPGGVGTYEEFFEILSWAALGIHRKPIGLLNIEGYFDPLLALLEFGAEQGFIRSEFLAPLITSDNPENLIGELLAYIPPPAVPRKIRLDEA</sequence>
<dbReference type="Proteomes" id="UP000186309">
    <property type="component" value="Chromosome"/>
</dbReference>
<dbReference type="NCBIfam" id="TIGR00730">
    <property type="entry name" value="Rossman fold protein, TIGR00730 family"/>
    <property type="match status" value="1"/>
</dbReference>
<protein>
    <recommendedName>
        <fullName evidence="3">Cytokinin riboside 5'-monophosphate phosphoribohydrolase</fullName>
        <ecNumber evidence="3">3.2.2.n1</ecNumber>
    </recommendedName>
</protein>
<comment type="catalytic activity">
    <reaction evidence="1">
        <text>AMP + H2O = D-ribose 5-phosphate + adenine</text>
        <dbReference type="Rhea" id="RHEA:20129"/>
        <dbReference type="ChEBI" id="CHEBI:15377"/>
        <dbReference type="ChEBI" id="CHEBI:16708"/>
        <dbReference type="ChEBI" id="CHEBI:78346"/>
        <dbReference type="ChEBI" id="CHEBI:456215"/>
        <dbReference type="EC" id="3.2.2.4"/>
    </reaction>
</comment>
<dbReference type="Gene3D" id="3.40.50.450">
    <property type="match status" value="1"/>
</dbReference>
<dbReference type="KEGG" id="pbor:BSF38_05515"/>
<proteinExistence type="inferred from homology"/>
<dbReference type="InterPro" id="IPR031100">
    <property type="entry name" value="LOG_fam"/>
</dbReference>
<dbReference type="AlphaFoldDB" id="A0A1U7CYA1"/>
<evidence type="ECO:0000256" key="2">
    <source>
        <dbReference type="ARBA" id="ARBA00006763"/>
    </source>
</evidence>
<dbReference type="InterPro" id="IPR005269">
    <property type="entry name" value="LOG"/>
</dbReference>
<dbReference type="OrthoDB" id="9801098at2"/>
<dbReference type="RefSeq" id="WP_076350228.1">
    <property type="nucleotide sequence ID" value="NZ_CP019082.1"/>
</dbReference>
<reference evidence="5" key="1">
    <citation type="submission" date="2016-12" db="EMBL/GenBank/DDBJ databases">
        <title>Comparative genomics of four Isosphaeraceae planctomycetes: a common pool of plasmids and glycoside hydrolase genes.</title>
        <authorList>
            <person name="Ivanova A."/>
        </authorList>
    </citation>
    <scope>NUCLEOTIDE SEQUENCE [LARGE SCALE GENOMIC DNA]</scope>
    <source>
        <strain evidence="5">PX4</strain>
    </source>
</reference>
<dbReference type="EMBL" id="CP019082">
    <property type="protein sequence ID" value="APW63927.1"/>
    <property type="molecule type" value="Genomic_DNA"/>
</dbReference>
<keyword evidence="3" id="KW-0378">Hydrolase</keyword>
<dbReference type="PANTHER" id="PTHR31223">
    <property type="entry name" value="LOG FAMILY PROTEIN YJL055W"/>
    <property type="match status" value="1"/>
</dbReference>
<dbReference type="Pfam" id="PF03641">
    <property type="entry name" value="Lysine_decarbox"/>
    <property type="match status" value="1"/>
</dbReference>
<accession>A0A1U7CYA1</accession>
<keyword evidence="5" id="KW-1185">Reference proteome</keyword>
<comment type="similarity">
    <text evidence="2 3">Belongs to the LOG family.</text>
</comment>
<gene>
    <name evidence="4" type="primary">yvdD</name>
    <name evidence="4" type="ORF">BSF38_05515</name>
</gene>
<dbReference type="PANTHER" id="PTHR31223:SF70">
    <property type="entry name" value="LOG FAMILY PROTEIN YJL055W"/>
    <property type="match status" value="1"/>
</dbReference>
<name>A0A1U7CYA1_9BACT</name>
<evidence type="ECO:0000313" key="5">
    <source>
        <dbReference type="Proteomes" id="UP000186309"/>
    </source>
</evidence>
<dbReference type="EC" id="3.2.2.n1" evidence="3"/>
<organism evidence="4 5">
    <name type="scientific">Paludisphaera borealis</name>
    <dbReference type="NCBI Taxonomy" id="1387353"/>
    <lineage>
        <taxon>Bacteria</taxon>
        <taxon>Pseudomonadati</taxon>
        <taxon>Planctomycetota</taxon>
        <taxon>Planctomycetia</taxon>
        <taxon>Isosphaerales</taxon>
        <taxon>Isosphaeraceae</taxon>
        <taxon>Paludisphaera</taxon>
    </lineage>
</organism>
<evidence type="ECO:0000313" key="4">
    <source>
        <dbReference type="EMBL" id="APW63927.1"/>
    </source>
</evidence>
<keyword evidence="3" id="KW-0203">Cytokinin biosynthesis</keyword>
<dbReference type="SUPFAM" id="SSF102405">
    <property type="entry name" value="MCP/YpsA-like"/>
    <property type="match status" value="1"/>
</dbReference>